<dbReference type="RefSeq" id="WP_008840303.1">
    <property type="nucleotide sequence ID" value="NZ_AHAM01000303.1"/>
</dbReference>
<evidence type="ECO:0000256" key="3">
    <source>
        <dbReference type="ARBA" id="ARBA00022840"/>
    </source>
</evidence>
<evidence type="ECO:0000256" key="2">
    <source>
        <dbReference type="ARBA" id="ARBA00022741"/>
    </source>
</evidence>
<dbReference type="InterPro" id="IPR003439">
    <property type="entry name" value="ABC_transporter-like_ATP-bd"/>
</dbReference>
<dbReference type="OrthoDB" id="9805029at2"/>
<dbReference type="PATRIC" id="fig|1107882.3.peg.6519"/>
<dbReference type="PANTHER" id="PTHR43790">
    <property type="entry name" value="CARBOHYDRATE TRANSPORT ATP-BINDING PROTEIN MG119-RELATED"/>
    <property type="match status" value="1"/>
</dbReference>
<dbReference type="PANTHER" id="PTHR43790:SF8">
    <property type="entry name" value="SUGAR ABC TRANSPORTER ATP-BINDING PROTEIN"/>
    <property type="match status" value="1"/>
</dbReference>
<feature type="domain" description="ABC transporter" evidence="4">
    <location>
        <begin position="5"/>
        <end position="246"/>
    </location>
</feature>
<dbReference type="InterPro" id="IPR050107">
    <property type="entry name" value="ABC_carbohydrate_import_ATPase"/>
</dbReference>
<keyword evidence="2" id="KW-0547">Nucleotide-binding</keyword>
<dbReference type="InterPro" id="IPR003593">
    <property type="entry name" value="AAA+_ATPase"/>
</dbReference>
<name>H0I2P6_9HYPH</name>
<dbReference type="Pfam" id="PF00005">
    <property type="entry name" value="ABC_tran"/>
    <property type="match status" value="1"/>
</dbReference>
<evidence type="ECO:0000313" key="6">
    <source>
        <dbReference type="Proteomes" id="UP000003250"/>
    </source>
</evidence>
<evidence type="ECO:0000313" key="5">
    <source>
        <dbReference type="EMBL" id="EHK52745.1"/>
    </source>
</evidence>
<dbReference type="SMART" id="SM00382">
    <property type="entry name" value="AAA"/>
    <property type="match status" value="1"/>
</dbReference>
<protein>
    <submittedName>
        <fullName evidence="5">ABC transporter-like protein</fullName>
    </submittedName>
</protein>
<keyword evidence="3" id="KW-0067">ATP-binding</keyword>
<dbReference type="PROSITE" id="PS00211">
    <property type="entry name" value="ABC_TRANSPORTER_1"/>
    <property type="match status" value="1"/>
</dbReference>
<dbReference type="InterPro" id="IPR027417">
    <property type="entry name" value="P-loop_NTPase"/>
</dbReference>
<dbReference type="AlphaFoldDB" id="H0I2P6"/>
<sequence length="252" mass="27442">MSAILEVVGLHKSFGPVEALRGADLQLQTGEVLAIVGDNGAGKSTLIKHISGVYKPDAGQILLAGEPLDLSSPREARERGVETVYQDLALADDLSIGANIFLGREPMRRLFGFLPYVDDRTIRRETAELLRRIRSEIPTAARTVARLSGGQRQAVAIARAIYWQAKVVLLDEPTAALAVMERERVIHHARDLAAHGVGVIYIGHNLTEILQVADRIVVMFRGRTVHVTAAGDTNQETLIKYMTGYTDSAKAA</sequence>
<keyword evidence="6" id="KW-1185">Reference proteome</keyword>
<dbReference type="Proteomes" id="UP000003250">
    <property type="component" value="Unassembled WGS sequence"/>
</dbReference>
<dbReference type="GO" id="GO:0005524">
    <property type="term" value="F:ATP binding"/>
    <property type="evidence" value="ECO:0007669"/>
    <property type="project" value="UniProtKB-KW"/>
</dbReference>
<dbReference type="InterPro" id="IPR017871">
    <property type="entry name" value="ABC_transporter-like_CS"/>
</dbReference>
<accession>H0I2P6</accession>
<dbReference type="Gene3D" id="3.40.50.300">
    <property type="entry name" value="P-loop containing nucleotide triphosphate hydrolases"/>
    <property type="match status" value="1"/>
</dbReference>
<reference evidence="5 6" key="1">
    <citation type="journal article" date="2012" name="J. Bacteriol.">
        <title>Draft Genome Sequence of Mesorhizobium alhagi CCNWXJ12-2T, a Novel Salt-Resistant Species Isolated from the Desert of Northwestern China.</title>
        <authorList>
            <person name="Zhou M."/>
            <person name="Chen W."/>
            <person name="Chen H."/>
            <person name="Wei G."/>
        </authorList>
    </citation>
    <scope>NUCLEOTIDE SEQUENCE [LARGE SCALE GENOMIC DNA]</scope>
    <source>
        <strain evidence="5 6">CCNWXJ12-2</strain>
    </source>
</reference>
<evidence type="ECO:0000256" key="1">
    <source>
        <dbReference type="ARBA" id="ARBA00005417"/>
    </source>
</evidence>
<proteinExistence type="inferred from homology"/>
<organism evidence="5 6">
    <name type="scientific">Mesorhizobium alhagi CCNWXJ12-2</name>
    <dbReference type="NCBI Taxonomy" id="1107882"/>
    <lineage>
        <taxon>Bacteria</taxon>
        <taxon>Pseudomonadati</taxon>
        <taxon>Pseudomonadota</taxon>
        <taxon>Alphaproteobacteria</taxon>
        <taxon>Hyphomicrobiales</taxon>
        <taxon>Phyllobacteriaceae</taxon>
        <taxon>Allomesorhizobium</taxon>
    </lineage>
</organism>
<dbReference type="CDD" id="cd03216">
    <property type="entry name" value="ABC_Carb_Monos_I"/>
    <property type="match status" value="1"/>
</dbReference>
<comment type="similarity">
    <text evidence="1">Belongs to the ABC transporter superfamily.</text>
</comment>
<dbReference type="GO" id="GO:0016887">
    <property type="term" value="F:ATP hydrolysis activity"/>
    <property type="evidence" value="ECO:0007669"/>
    <property type="project" value="InterPro"/>
</dbReference>
<dbReference type="EMBL" id="AHAM01000303">
    <property type="protein sequence ID" value="EHK52745.1"/>
    <property type="molecule type" value="Genomic_DNA"/>
</dbReference>
<dbReference type="PROSITE" id="PS50893">
    <property type="entry name" value="ABC_TRANSPORTER_2"/>
    <property type="match status" value="1"/>
</dbReference>
<gene>
    <name evidence="5" type="ORF">MAXJ12_33759</name>
</gene>
<dbReference type="SUPFAM" id="SSF52540">
    <property type="entry name" value="P-loop containing nucleoside triphosphate hydrolases"/>
    <property type="match status" value="1"/>
</dbReference>
<evidence type="ECO:0000259" key="4">
    <source>
        <dbReference type="PROSITE" id="PS50893"/>
    </source>
</evidence>